<feature type="region of interest" description="Disordered" evidence="7">
    <location>
        <begin position="623"/>
        <end position="647"/>
    </location>
</feature>
<dbReference type="STRING" id="1442371.A0A0D2KD55"/>
<evidence type="ECO:0000256" key="1">
    <source>
        <dbReference type="ARBA" id="ARBA00022723"/>
    </source>
</evidence>
<proteinExistence type="predicted"/>
<dbReference type="GO" id="GO:0006351">
    <property type="term" value="P:DNA-templated transcription"/>
    <property type="evidence" value="ECO:0007669"/>
    <property type="project" value="InterPro"/>
</dbReference>
<dbReference type="PANTHER" id="PTHR31313:SF86">
    <property type="entry name" value="ZN(2)-C6 FUNGAL-TYPE DOMAIN-CONTAINING PROTEIN"/>
    <property type="match status" value="1"/>
</dbReference>
<dbReference type="GO" id="GO:0003677">
    <property type="term" value="F:DNA binding"/>
    <property type="evidence" value="ECO:0007669"/>
    <property type="project" value="UniProtKB-KW"/>
</dbReference>
<dbReference type="GO" id="GO:0008270">
    <property type="term" value="F:zinc ion binding"/>
    <property type="evidence" value="ECO:0007669"/>
    <property type="project" value="InterPro"/>
</dbReference>
<keyword evidence="1" id="KW-0479">Metal-binding</keyword>
<dbReference type="OrthoDB" id="4161332at2759"/>
<dbReference type="GeneID" id="27708438"/>
<feature type="compositionally biased region" description="Acidic residues" evidence="7">
    <location>
        <begin position="106"/>
        <end position="116"/>
    </location>
</feature>
<gene>
    <name evidence="9" type="ORF">Z520_02692</name>
</gene>
<dbReference type="SMART" id="SM00906">
    <property type="entry name" value="Fungal_trans"/>
    <property type="match status" value="1"/>
</dbReference>
<dbReference type="Pfam" id="PF04082">
    <property type="entry name" value="Fungal_trans"/>
    <property type="match status" value="1"/>
</dbReference>
<dbReference type="InterPro" id="IPR051615">
    <property type="entry name" value="Transcr_Regulatory_Elem"/>
</dbReference>
<keyword evidence="4" id="KW-0238">DNA-binding</keyword>
<keyword evidence="3" id="KW-0805">Transcription regulation</keyword>
<dbReference type="GO" id="GO:0000981">
    <property type="term" value="F:DNA-binding transcription factor activity, RNA polymerase II-specific"/>
    <property type="evidence" value="ECO:0007669"/>
    <property type="project" value="InterPro"/>
</dbReference>
<evidence type="ECO:0000256" key="3">
    <source>
        <dbReference type="ARBA" id="ARBA00023015"/>
    </source>
</evidence>
<sequence>MARPTCSSCESHCRECVYTDEPSKPRPSRALIDSLRDEKETLERVLLRLKTSSVEERESLFQSIDLDEPAKLSHVAQGQQDEATYLNRSLPRAKRRREIERSTSAEQDEEEEEESFNEPALEASQFLSIDEAGEVNTFGPTSTLYNAVARPQPPKDRSLEAVRNQLFASAALQRQLEHSIGNLPDIDGVPIDLATHLLELYWNRPHHAFLPIYRPKFTRDLVTGGPYASKFLSNAIFAAASKYSDRDEVRDDPSDPRTAGGRFFRRCEGLLTAESPFPQSTTPHVAGLLLLGSALLARGEISKSWLFTGLAIRMVYDLGIHLDCNVDGLTVEDIELRRRLFWSAFIYDKIQSLYLGRPFMIHPEDANVSCELLDFMEERELFTPYLDPHTQNGSRLGTKKLSTPLHSVSTFVNLCQLCKLTASIIQSCYLPGATAASKRQSRLHHLDRSLRSWYTQLPAFLAFQPWLEQSNPSPQAVAPTIMVLNTTYHSMCVLLHRPFATDHHLDTSTRTWSWDRCTTAAKNITSILRAYRCTYTLRGAPYLASYACYVACTIHSINAGLGSDNFNDIILGYTDELNSRTLLVELLGMLDELAVSSPCITWPTKKMRQLLHDHPLHFPTNPEGDLPHSQLFTPAEHQPGGTQSSLDFPSSIGYAQNEVVTIDDILEGSLFGFMDGFEPQMPYL</sequence>
<feature type="domain" description="Xylanolytic transcriptional activator regulatory" evidence="8">
    <location>
        <begin position="304"/>
        <end position="379"/>
    </location>
</feature>
<keyword evidence="2" id="KW-0862">Zinc</keyword>
<accession>A0A0D2KD55</accession>
<reference evidence="9 10" key="1">
    <citation type="submission" date="2015-01" db="EMBL/GenBank/DDBJ databases">
        <title>The Genome Sequence of Fonsecaea multimorphosa CBS 102226.</title>
        <authorList>
            <consortium name="The Broad Institute Genomics Platform"/>
            <person name="Cuomo C."/>
            <person name="de Hoog S."/>
            <person name="Gorbushina A."/>
            <person name="Stielow B."/>
            <person name="Teixiera M."/>
            <person name="Abouelleil A."/>
            <person name="Chapman S.B."/>
            <person name="Priest M."/>
            <person name="Young S.K."/>
            <person name="Wortman J."/>
            <person name="Nusbaum C."/>
            <person name="Birren B."/>
        </authorList>
    </citation>
    <scope>NUCLEOTIDE SEQUENCE [LARGE SCALE GENOMIC DNA]</scope>
    <source>
        <strain evidence="9 10">CBS 102226</strain>
    </source>
</reference>
<evidence type="ECO:0000313" key="10">
    <source>
        <dbReference type="Proteomes" id="UP000053411"/>
    </source>
</evidence>
<dbReference type="CDD" id="cd12148">
    <property type="entry name" value="fungal_TF_MHR"/>
    <property type="match status" value="1"/>
</dbReference>
<evidence type="ECO:0000256" key="2">
    <source>
        <dbReference type="ARBA" id="ARBA00022833"/>
    </source>
</evidence>
<dbReference type="InterPro" id="IPR036864">
    <property type="entry name" value="Zn2-C6_fun-type_DNA-bd_sf"/>
</dbReference>
<dbReference type="InterPro" id="IPR007219">
    <property type="entry name" value="XnlR_reg_dom"/>
</dbReference>
<dbReference type="RefSeq" id="XP_016635262.1">
    <property type="nucleotide sequence ID" value="XM_016773205.1"/>
</dbReference>
<dbReference type="Gene3D" id="4.10.240.10">
    <property type="entry name" value="Zn(2)-C6 fungal-type DNA-binding domain"/>
    <property type="match status" value="1"/>
</dbReference>
<protein>
    <recommendedName>
        <fullName evidence="8">Xylanolytic transcriptional activator regulatory domain-containing protein</fullName>
    </recommendedName>
</protein>
<organism evidence="9 10">
    <name type="scientific">Fonsecaea multimorphosa CBS 102226</name>
    <dbReference type="NCBI Taxonomy" id="1442371"/>
    <lineage>
        <taxon>Eukaryota</taxon>
        <taxon>Fungi</taxon>
        <taxon>Dikarya</taxon>
        <taxon>Ascomycota</taxon>
        <taxon>Pezizomycotina</taxon>
        <taxon>Eurotiomycetes</taxon>
        <taxon>Chaetothyriomycetidae</taxon>
        <taxon>Chaetothyriales</taxon>
        <taxon>Herpotrichiellaceae</taxon>
        <taxon>Fonsecaea</taxon>
    </lineage>
</organism>
<name>A0A0D2KD55_9EURO</name>
<dbReference type="VEuPathDB" id="FungiDB:Z520_02692"/>
<dbReference type="EMBL" id="KN848065">
    <property type="protein sequence ID" value="KIY01140.1"/>
    <property type="molecule type" value="Genomic_DNA"/>
</dbReference>
<keyword evidence="6" id="KW-0539">Nucleus</keyword>
<evidence type="ECO:0000256" key="6">
    <source>
        <dbReference type="ARBA" id="ARBA00023242"/>
    </source>
</evidence>
<evidence type="ECO:0000313" key="9">
    <source>
        <dbReference type="EMBL" id="KIY01140.1"/>
    </source>
</evidence>
<keyword evidence="5" id="KW-0804">Transcription</keyword>
<dbReference type="Proteomes" id="UP000053411">
    <property type="component" value="Unassembled WGS sequence"/>
</dbReference>
<dbReference type="AlphaFoldDB" id="A0A0D2KD55"/>
<evidence type="ECO:0000256" key="5">
    <source>
        <dbReference type="ARBA" id="ARBA00023163"/>
    </source>
</evidence>
<evidence type="ECO:0000259" key="8">
    <source>
        <dbReference type="SMART" id="SM00906"/>
    </source>
</evidence>
<dbReference type="PANTHER" id="PTHR31313">
    <property type="entry name" value="TY1 ENHANCER ACTIVATOR"/>
    <property type="match status" value="1"/>
</dbReference>
<evidence type="ECO:0000256" key="7">
    <source>
        <dbReference type="SAM" id="MobiDB-lite"/>
    </source>
</evidence>
<keyword evidence="10" id="KW-1185">Reference proteome</keyword>
<feature type="region of interest" description="Disordered" evidence="7">
    <location>
        <begin position="72"/>
        <end position="121"/>
    </location>
</feature>
<evidence type="ECO:0000256" key="4">
    <source>
        <dbReference type="ARBA" id="ARBA00023125"/>
    </source>
</evidence>